<dbReference type="PANTHER" id="PTHR31668:SF4">
    <property type="entry name" value="TRANSCRIPTIONAL ACTIVATOR PROTEIN DAL81"/>
    <property type="match status" value="1"/>
</dbReference>
<dbReference type="GO" id="GO:0008270">
    <property type="term" value="F:zinc ion binding"/>
    <property type="evidence" value="ECO:0007669"/>
    <property type="project" value="InterPro"/>
</dbReference>
<feature type="compositionally biased region" description="Polar residues" evidence="3">
    <location>
        <begin position="1"/>
        <end position="12"/>
    </location>
</feature>
<protein>
    <recommendedName>
        <fullName evidence="4">Zn(2)-C6 fungal-type domain-containing protein</fullName>
    </recommendedName>
</protein>
<gene>
    <name evidence="5" type="ORF">CONLIGDRAFT_186369</name>
</gene>
<dbReference type="Pfam" id="PF04082">
    <property type="entry name" value="Fungal_trans"/>
    <property type="match status" value="1"/>
</dbReference>
<dbReference type="AlphaFoldDB" id="A0A1J7J2D8"/>
<evidence type="ECO:0000256" key="3">
    <source>
        <dbReference type="SAM" id="MobiDB-lite"/>
    </source>
</evidence>
<evidence type="ECO:0000259" key="4">
    <source>
        <dbReference type="PROSITE" id="PS00463"/>
    </source>
</evidence>
<dbReference type="SUPFAM" id="SSF57701">
    <property type="entry name" value="Zn2/Cys6 DNA-binding domain"/>
    <property type="match status" value="1"/>
</dbReference>
<dbReference type="SMART" id="SM00906">
    <property type="entry name" value="Fungal_trans"/>
    <property type="match status" value="1"/>
</dbReference>
<dbReference type="GO" id="GO:0006351">
    <property type="term" value="P:DNA-templated transcription"/>
    <property type="evidence" value="ECO:0007669"/>
    <property type="project" value="InterPro"/>
</dbReference>
<dbReference type="PANTHER" id="PTHR31668">
    <property type="entry name" value="GLUCOSE TRANSPORT TRANSCRIPTION REGULATOR RGT1-RELATED-RELATED"/>
    <property type="match status" value="1"/>
</dbReference>
<dbReference type="OrthoDB" id="2264294at2759"/>
<dbReference type="InterPro" id="IPR050797">
    <property type="entry name" value="Carb_Metab_Trans_Reg"/>
</dbReference>
<feature type="region of interest" description="Disordered" evidence="3">
    <location>
        <begin position="79"/>
        <end position="141"/>
    </location>
</feature>
<dbReference type="InterPro" id="IPR001138">
    <property type="entry name" value="Zn2Cys6_DnaBD"/>
</dbReference>
<name>A0A1J7J2D8_9PEZI</name>
<dbReference type="FunCoup" id="A0A1J7J2D8">
    <property type="interactions" value="269"/>
</dbReference>
<dbReference type="CDD" id="cd00067">
    <property type="entry name" value="GAL4"/>
    <property type="match status" value="1"/>
</dbReference>
<dbReference type="Gene3D" id="4.10.240.10">
    <property type="entry name" value="Zn(2)-C6 fungal-type DNA-binding domain"/>
    <property type="match status" value="1"/>
</dbReference>
<dbReference type="PROSITE" id="PS00463">
    <property type="entry name" value="ZN2_CY6_FUNGAL_1"/>
    <property type="match status" value="1"/>
</dbReference>
<dbReference type="InParanoid" id="A0A1J7J2D8"/>
<dbReference type="InterPro" id="IPR036864">
    <property type="entry name" value="Zn2-C6_fun-type_DNA-bd_sf"/>
</dbReference>
<sequence>MGYESDTISTMSVEGPNTGAGTGTAATGTGTGTGAAPLKTRPHRPCDACRKRKSRCELPDGDSVCVLCQFHKQTCTFVHDPPKKKRRTSEGPASEPKRAASVLLRANSSHSIDNAPNLAKPSSDEAKRDHHNPPVRDYADLRGPSLLKRTLGLQNHRHSALLGPTSIYESRLLPFDPSRTDDVPLTPSSSLRKVGAGSTFLLTVDAGTRNHAQELDDLDAIESIVAPHGQSLINLYFRIVHPTYPILHKRVFLEKYARTHREFSPPLLAAVYILALNWWSYAPSNLSLLPRPDRRRLEDLAFKAMADVVHRPKLSTIQAGLLLLQRPEGDTWALTTQIVGLAQDLGLHRDCSEWRVPGWEKGLRKRLAWAVYVQDKWGSLTHGRPSHITGEEWDVRGLTEADFPERAADEDEEEGSTEVEKGRVLFCEMIRLTGILADVLGAFYTVRAERELADMRGEGVGWLLGRAKPLQLRLKSWFADLPECLRLQDVAVRKLSSTGYLHLAYYAAEITLHRRIVQALEGEESPELVRVCRVAARERLVNALEFVNRLRPEHLQSFWYSASEYNFALIGTFISLLWATARSREDAAWFRAKGDEYRWTLRLSSKNAEILERAIGLIAMSSGVLVKALPEAGNGNGAAVVLSEASGSTAMAGRAGETAGGHQSGQDDLSSVSVVSPVTSYGYGQEESETLPLDTSQMPWFEDAGGFGTDMAGNIVFGVDNPVGQFLGYSEL</sequence>
<evidence type="ECO:0000256" key="1">
    <source>
        <dbReference type="ARBA" id="ARBA00022723"/>
    </source>
</evidence>
<evidence type="ECO:0000256" key="2">
    <source>
        <dbReference type="ARBA" id="ARBA00023242"/>
    </source>
</evidence>
<reference evidence="5 6" key="1">
    <citation type="submission" date="2016-10" db="EMBL/GenBank/DDBJ databases">
        <title>Draft genome sequence of Coniochaeta ligniaria NRRL30616, a lignocellulolytic fungus for bioabatement of inhibitors in plant biomass hydrolysates.</title>
        <authorList>
            <consortium name="DOE Joint Genome Institute"/>
            <person name="Jimenez D.J."/>
            <person name="Hector R.E."/>
            <person name="Riley R."/>
            <person name="Sun H."/>
            <person name="Grigoriev I.V."/>
            <person name="Van Elsas J.D."/>
            <person name="Nichols N.N."/>
        </authorList>
    </citation>
    <scope>NUCLEOTIDE SEQUENCE [LARGE SCALE GENOMIC DNA]</scope>
    <source>
        <strain evidence="5 6">NRRL 30616</strain>
    </source>
</reference>
<accession>A0A1J7J2D8</accession>
<dbReference type="GO" id="GO:0001080">
    <property type="term" value="P:nitrogen catabolite activation of transcription from RNA polymerase II promoter"/>
    <property type="evidence" value="ECO:0007669"/>
    <property type="project" value="TreeGrafter"/>
</dbReference>
<dbReference type="CDD" id="cd12148">
    <property type="entry name" value="fungal_TF_MHR"/>
    <property type="match status" value="1"/>
</dbReference>
<keyword evidence="6" id="KW-1185">Reference proteome</keyword>
<dbReference type="STRING" id="1408157.A0A1J7J2D8"/>
<dbReference type="GO" id="GO:0000981">
    <property type="term" value="F:DNA-binding transcription factor activity, RNA polymerase II-specific"/>
    <property type="evidence" value="ECO:0007669"/>
    <property type="project" value="InterPro"/>
</dbReference>
<feature type="domain" description="Zn(2)-C6 fungal-type" evidence="4">
    <location>
        <begin position="45"/>
        <end position="75"/>
    </location>
</feature>
<dbReference type="InterPro" id="IPR007219">
    <property type="entry name" value="XnlR_reg_dom"/>
</dbReference>
<dbReference type="GO" id="GO:0005634">
    <property type="term" value="C:nucleus"/>
    <property type="evidence" value="ECO:0007669"/>
    <property type="project" value="TreeGrafter"/>
</dbReference>
<evidence type="ECO:0000313" key="5">
    <source>
        <dbReference type="EMBL" id="OIW33637.1"/>
    </source>
</evidence>
<dbReference type="SMART" id="SM00066">
    <property type="entry name" value="GAL4"/>
    <property type="match status" value="1"/>
</dbReference>
<organism evidence="5 6">
    <name type="scientific">Coniochaeta ligniaria NRRL 30616</name>
    <dbReference type="NCBI Taxonomy" id="1408157"/>
    <lineage>
        <taxon>Eukaryota</taxon>
        <taxon>Fungi</taxon>
        <taxon>Dikarya</taxon>
        <taxon>Ascomycota</taxon>
        <taxon>Pezizomycotina</taxon>
        <taxon>Sordariomycetes</taxon>
        <taxon>Sordariomycetidae</taxon>
        <taxon>Coniochaetales</taxon>
        <taxon>Coniochaetaceae</taxon>
        <taxon>Coniochaeta</taxon>
    </lineage>
</organism>
<keyword evidence="2" id="KW-0539">Nucleus</keyword>
<proteinExistence type="predicted"/>
<evidence type="ECO:0000313" key="6">
    <source>
        <dbReference type="Proteomes" id="UP000182658"/>
    </source>
</evidence>
<dbReference type="Proteomes" id="UP000182658">
    <property type="component" value="Unassembled WGS sequence"/>
</dbReference>
<dbReference type="EMBL" id="KV875094">
    <property type="protein sequence ID" value="OIW33637.1"/>
    <property type="molecule type" value="Genomic_DNA"/>
</dbReference>
<feature type="region of interest" description="Disordered" evidence="3">
    <location>
        <begin position="1"/>
        <end position="46"/>
    </location>
</feature>
<feature type="compositionally biased region" description="Basic and acidic residues" evidence="3">
    <location>
        <begin position="122"/>
        <end position="140"/>
    </location>
</feature>
<dbReference type="GO" id="GO:0003677">
    <property type="term" value="F:DNA binding"/>
    <property type="evidence" value="ECO:0007669"/>
    <property type="project" value="InterPro"/>
</dbReference>
<keyword evidence="1" id="KW-0479">Metal-binding</keyword>